<feature type="region of interest" description="Disordered" evidence="1">
    <location>
        <begin position="84"/>
        <end position="103"/>
    </location>
</feature>
<evidence type="ECO:0000313" key="3">
    <source>
        <dbReference type="Proteomes" id="UP000053105"/>
    </source>
</evidence>
<dbReference type="AlphaFoldDB" id="A0A0N0BKF5"/>
<evidence type="ECO:0000256" key="1">
    <source>
        <dbReference type="SAM" id="MobiDB-lite"/>
    </source>
</evidence>
<dbReference type="Proteomes" id="UP000053105">
    <property type="component" value="Unassembled WGS sequence"/>
</dbReference>
<accession>A0A0N0BKF5</accession>
<protein>
    <submittedName>
        <fullName evidence="2">Uncharacterized protein</fullName>
    </submittedName>
</protein>
<name>A0A0N0BKF5_9HYME</name>
<dbReference type="OrthoDB" id="7547313at2759"/>
<organism evidence="2 3">
    <name type="scientific">Melipona quadrifasciata</name>
    <dbReference type="NCBI Taxonomy" id="166423"/>
    <lineage>
        <taxon>Eukaryota</taxon>
        <taxon>Metazoa</taxon>
        <taxon>Ecdysozoa</taxon>
        <taxon>Arthropoda</taxon>
        <taxon>Hexapoda</taxon>
        <taxon>Insecta</taxon>
        <taxon>Pterygota</taxon>
        <taxon>Neoptera</taxon>
        <taxon>Endopterygota</taxon>
        <taxon>Hymenoptera</taxon>
        <taxon>Apocrita</taxon>
        <taxon>Aculeata</taxon>
        <taxon>Apoidea</taxon>
        <taxon>Anthophila</taxon>
        <taxon>Apidae</taxon>
        <taxon>Melipona</taxon>
    </lineage>
</organism>
<evidence type="ECO:0000313" key="2">
    <source>
        <dbReference type="EMBL" id="KOX80531.1"/>
    </source>
</evidence>
<reference evidence="2 3" key="1">
    <citation type="submission" date="2015-07" db="EMBL/GenBank/DDBJ databases">
        <title>The genome of Melipona quadrifasciata.</title>
        <authorList>
            <person name="Pan H."/>
            <person name="Kapheim K."/>
        </authorList>
    </citation>
    <scope>NUCLEOTIDE SEQUENCE [LARGE SCALE GENOMIC DNA]</scope>
    <source>
        <strain evidence="2">0111107301</strain>
        <tissue evidence="2">Whole body</tissue>
    </source>
</reference>
<gene>
    <name evidence="2" type="ORF">WN51_13015</name>
</gene>
<dbReference type="EMBL" id="KQ435700">
    <property type="protein sequence ID" value="KOX80531.1"/>
    <property type="molecule type" value="Genomic_DNA"/>
</dbReference>
<proteinExistence type="predicted"/>
<sequence length="119" mass="13092">MEKILDSLQNEGVLTDSALEKLSNILPENAKEKLHSIYQRYQELDNEEKQQFLNAVTEMFRKKMESDGRAGAVPTFSFAASEAGTSGTIPGLETESAKGATTGEVVPLTVERVWGDLQE</sequence>
<keyword evidence="3" id="KW-1185">Reference proteome</keyword>